<dbReference type="KEGG" id="hna:Hneap_0617"/>
<gene>
    <name evidence="1" type="ordered locus">Hneap_0617</name>
</gene>
<dbReference type="RefSeq" id="WP_012823506.1">
    <property type="nucleotide sequence ID" value="NC_013422.1"/>
</dbReference>
<evidence type="ECO:0000313" key="1">
    <source>
        <dbReference type="EMBL" id="ACX95470.1"/>
    </source>
</evidence>
<dbReference type="InterPro" id="IPR025990">
    <property type="entry name" value="zinc_ribbon_bacterial"/>
</dbReference>
<dbReference type="Pfam" id="PF14255">
    <property type="entry name" value="Zn_ribbon_21"/>
    <property type="match status" value="1"/>
</dbReference>
<dbReference type="HOGENOM" id="CLU_189936_1_0_6"/>
<dbReference type="OrthoDB" id="9814566at2"/>
<name>D0KYE7_HALNC</name>
<keyword evidence="2" id="KW-1185">Reference proteome</keyword>
<dbReference type="Proteomes" id="UP000009102">
    <property type="component" value="Chromosome"/>
</dbReference>
<protein>
    <recommendedName>
        <fullName evidence="3">CPXCG motif-containing cysteine-rich protein</fullName>
    </recommendedName>
</protein>
<evidence type="ECO:0008006" key="3">
    <source>
        <dbReference type="Google" id="ProtNLM"/>
    </source>
</evidence>
<organism evidence="1 2">
    <name type="scientific">Halothiobacillus neapolitanus (strain ATCC 23641 / DSM 15147 / CIP 104769 / NCIMB 8539 / c2)</name>
    <name type="common">Thiobacillus neapolitanus</name>
    <dbReference type="NCBI Taxonomy" id="555778"/>
    <lineage>
        <taxon>Bacteria</taxon>
        <taxon>Pseudomonadati</taxon>
        <taxon>Pseudomonadota</taxon>
        <taxon>Gammaproteobacteria</taxon>
        <taxon>Chromatiales</taxon>
        <taxon>Halothiobacillaceae</taxon>
        <taxon>Halothiobacillus</taxon>
    </lineage>
</organism>
<proteinExistence type="predicted"/>
<dbReference type="AlphaFoldDB" id="D0KYE7"/>
<reference evidence="1 2" key="1">
    <citation type="submission" date="2009-10" db="EMBL/GenBank/DDBJ databases">
        <title>Complete sequence of Halothiobacillus neapolitanus c2.</title>
        <authorList>
            <consortium name="US DOE Joint Genome Institute"/>
            <person name="Lucas S."/>
            <person name="Copeland A."/>
            <person name="Lapidus A."/>
            <person name="Glavina del Rio T."/>
            <person name="Tice H."/>
            <person name="Bruce D."/>
            <person name="Goodwin L."/>
            <person name="Pitluck S."/>
            <person name="Davenport K."/>
            <person name="Brettin T."/>
            <person name="Detter J.C."/>
            <person name="Han C."/>
            <person name="Tapia R."/>
            <person name="Larimer F."/>
            <person name="Land M."/>
            <person name="Hauser L."/>
            <person name="Kyrpides N."/>
            <person name="Mikhailova N."/>
            <person name="Kerfeld C."/>
            <person name="Cannon G."/>
            <person name="Heinhort S."/>
        </authorList>
    </citation>
    <scope>NUCLEOTIDE SEQUENCE [LARGE SCALE GENOMIC DNA]</scope>
    <source>
        <strain evidence="2">ATCC 23641 / c2</strain>
    </source>
</reference>
<sequence length="62" mass="7154">MDLQPEVSVQCPYCWETIDLLLDASAGTQEYIEDCSVCCRPIIVHVSFLYDEPEVWVEPEMD</sequence>
<accession>D0KYE7</accession>
<evidence type="ECO:0000313" key="2">
    <source>
        <dbReference type="Proteomes" id="UP000009102"/>
    </source>
</evidence>
<dbReference type="EMBL" id="CP001801">
    <property type="protein sequence ID" value="ACX95470.1"/>
    <property type="molecule type" value="Genomic_DNA"/>
</dbReference>